<keyword evidence="2" id="KW-1185">Reference proteome</keyword>
<accession>A0ACC0HLV5</accession>
<reference evidence="1 2" key="1">
    <citation type="journal article" date="2022" name="Plant J.">
        <title>Chromosome-level genome of Camellia lanceoleosa provides a valuable resource for understanding genome evolution and self-incompatibility.</title>
        <authorList>
            <person name="Gong W."/>
            <person name="Xiao S."/>
            <person name="Wang L."/>
            <person name="Liao Z."/>
            <person name="Chang Y."/>
            <person name="Mo W."/>
            <person name="Hu G."/>
            <person name="Li W."/>
            <person name="Zhao G."/>
            <person name="Zhu H."/>
            <person name="Hu X."/>
            <person name="Ji K."/>
            <person name="Xiang X."/>
            <person name="Song Q."/>
            <person name="Yuan D."/>
            <person name="Jin S."/>
            <person name="Zhang L."/>
        </authorList>
    </citation>
    <scope>NUCLEOTIDE SEQUENCE [LARGE SCALE GENOMIC DNA]</scope>
    <source>
        <strain evidence="1">SQ_2022a</strain>
    </source>
</reference>
<comment type="caution">
    <text evidence="1">The sequence shown here is derived from an EMBL/GenBank/DDBJ whole genome shotgun (WGS) entry which is preliminary data.</text>
</comment>
<evidence type="ECO:0000313" key="1">
    <source>
        <dbReference type="EMBL" id="KAI8013999.1"/>
    </source>
</evidence>
<gene>
    <name evidence="1" type="ORF">LOK49_LG05G00747</name>
</gene>
<dbReference type="EMBL" id="CM045761">
    <property type="protein sequence ID" value="KAI8013999.1"/>
    <property type="molecule type" value="Genomic_DNA"/>
</dbReference>
<sequence>MGQSRLQKNFKSSGCFVWVKYAVKQLQKGFLCLLKQETGDCNITKKIIDEANPMEGHFPVLAICNGEEAKKFVVALSYLAYPPFVKLLEAAEQEFGFDQPGVLVVPCKANELQRILLRVKEMTTKKP</sequence>
<organism evidence="1 2">
    <name type="scientific">Camellia lanceoleosa</name>
    <dbReference type="NCBI Taxonomy" id="1840588"/>
    <lineage>
        <taxon>Eukaryota</taxon>
        <taxon>Viridiplantae</taxon>
        <taxon>Streptophyta</taxon>
        <taxon>Embryophyta</taxon>
        <taxon>Tracheophyta</taxon>
        <taxon>Spermatophyta</taxon>
        <taxon>Magnoliopsida</taxon>
        <taxon>eudicotyledons</taxon>
        <taxon>Gunneridae</taxon>
        <taxon>Pentapetalae</taxon>
        <taxon>asterids</taxon>
        <taxon>Ericales</taxon>
        <taxon>Theaceae</taxon>
        <taxon>Camellia</taxon>
    </lineage>
</organism>
<protein>
    <submittedName>
        <fullName evidence="1">Auxin-responsive protein SAUR71</fullName>
    </submittedName>
</protein>
<proteinExistence type="predicted"/>
<dbReference type="Proteomes" id="UP001060215">
    <property type="component" value="Chromosome 4"/>
</dbReference>
<name>A0ACC0HLV5_9ERIC</name>
<evidence type="ECO:0000313" key="2">
    <source>
        <dbReference type="Proteomes" id="UP001060215"/>
    </source>
</evidence>